<accession>A0A142NM58</accession>
<reference evidence="2" key="1">
    <citation type="submission" date="2016-03" db="EMBL/GenBank/DDBJ databases">
        <authorList>
            <person name="Ploux O."/>
        </authorList>
    </citation>
    <scope>NUCLEOTIDE SEQUENCE [LARGE SCALE GENOMIC DNA]</scope>
    <source>
        <strain evidence="2">BS258</strain>
    </source>
</reference>
<gene>
    <name evidence="1" type="ORF">A2T55_04000</name>
</gene>
<dbReference type="KEGG" id="bly:A2T55_04000"/>
<dbReference type="EMBL" id="CP014869">
    <property type="protein sequence ID" value="AMT93051.1"/>
    <property type="molecule type" value="Genomic_DNA"/>
</dbReference>
<evidence type="ECO:0000313" key="1">
    <source>
        <dbReference type="EMBL" id="AMT93051.1"/>
    </source>
</evidence>
<dbReference type="AlphaFoldDB" id="A0A142NM58"/>
<protein>
    <submittedName>
        <fullName evidence="1">Uncharacterized protein</fullName>
    </submittedName>
</protein>
<name>A0A142NM58_BRELN</name>
<organism evidence="1 2">
    <name type="scientific">Brevibacterium linens</name>
    <dbReference type="NCBI Taxonomy" id="1703"/>
    <lineage>
        <taxon>Bacteria</taxon>
        <taxon>Bacillati</taxon>
        <taxon>Actinomycetota</taxon>
        <taxon>Actinomycetes</taxon>
        <taxon>Micrococcales</taxon>
        <taxon>Brevibacteriaceae</taxon>
        <taxon>Brevibacterium</taxon>
    </lineage>
</organism>
<dbReference type="Proteomes" id="UP000075950">
    <property type="component" value="Chromosome"/>
</dbReference>
<proteinExistence type="predicted"/>
<evidence type="ECO:0000313" key="2">
    <source>
        <dbReference type="Proteomes" id="UP000075950"/>
    </source>
</evidence>
<sequence length="100" mass="11241">MTVSTFDVDEGTGDTIVSCSKDIEASVKFISSDYLPMWEVKFDSPQYTVSLAKIDAPGVDRLLSFRTDSPLKFPYPEDGELESNPHFVSAKIFEEYFDAK</sequence>